<feature type="compositionally biased region" description="Low complexity" evidence="2">
    <location>
        <begin position="660"/>
        <end position="673"/>
    </location>
</feature>
<evidence type="ECO:0000313" key="3">
    <source>
        <dbReference type="Proteomes" id="UP000038045"/>
    </source>
</evidence>
<feature type="compositionally biased region" description="Acidic residues" evidence="2">
    <location>
        <begin position="362"/>
        <end position="377"/>
    </location>
</feature>
<feature type="region of interest" description="Disordered" evidence="2">
    <location>
        <begin position="356"/>
        <end position="395"/>
    </location>
</feature>
<feature type="compositionally biased region" description="Polar residues" evidence="2">
    <location>
        <begin position="685"/>
        <end position="700"/>
    </location>
</feature>
<feature type="region of interest" description="Disordered" evidence="2">
    <location>
        <begin position="631"/>
        <end position="673"/>
    </location>
</feature>
<dbReference type="AlphaFoldDB" id="A0A0N4ZQ40"/>
<feature type="compositionally biased region" description="Polar residues" evidence="2">
    <location>
        <begin position="650"/>
        <end position="659"/>
    </location>
</feature>
<keyword evidence="3" id="KW-1185">Reference proteome</keyword>
<dbReference type="STRING" id="131310.A0A0N4ZQ40"/>
<name>A0A0N4ZQ40_PARTI</name>
<reference evidence="4" key="1">
    <citation type="submission" date="2017-02" db="UniProtKB">
        <authorList>
            <consortium name="WormBaseParasite"/>
        </authorList>
    </citation>
    <scope>IDENTIFICATION</scope>
</reference>
<feature type="compositionally biased region" description="Polar residues" evidence="2">
    <location>
        <begin position="381"/>
        <end position="395"/>
    </location>
</feature>
<evidence type="ECO:0000313" key="4">
    <source>
        <dbReference type="WBParaSite" id="PTRK_0001064400.1"/>
    </source>
</evidence>
<evidence type="ECO:0000256" key="1">
    <source>
        <dbReference type="SAM" id="Coils"/>
    </source>
</evidence>
<accession>A0A0N4ZQ40</accession>
<feature type="compositionally biased region" description="Low complexity" evidence="2">
    <location>
        <begin position="634"/>
        <end position="649"/>
    </location>
</feature>
<dbReference type="WBParaSite" id="PTRK_0001064400.1">
    <property type="protein sequence ID" value="PTRK_0001064400.1"/>
    <property type="gene ID" value="PTRK_0001064400"/>
</dbReference>
<evidence type="ECO:0000256" key="2">
    <source>
        <dbReference type="SAM" id="MobiDB-lite"/>
    </source>
</evidence>
<dbReference type="Proteomes" id="UP000038045">
    <property type="component" value="Unplaced"/>
</dbReference>
<feature type="coiled-coil region" evidence="1">
    <location>
        <begin position="174"/>
        <end position="316"/>
    </location>
</feature>
<sequence>MNNEDLMLQKMIDNYQREVLKKKQANICRASSAAKCISMAERRKNNLPTSSHSQPCLFSMVESKSSNNSHIPFTQGSSYDDRKVIQSRSESTTFIQNQKMQQSSLNVPQQHPSILQNTSSIQDIQHPPSYQFTGRENTLRNEFFNIQNENKQLKIINNQLKEKCIKLDGLSMAYDKIEKEFDRLLMKREKSERVHEATIEKLEKQIEILVNENNNLQKIIDDKSSKNEYSHEVKQMKIFINELIEVKERQNMEIEAQNGTLQEQRNHIDMLEKALFNAQERFNLKERQLSEMNMVNKSLQKKLEEVMIKENEMAKEIKKLKRGTEEISEIQKLRRLIFVKEENICNLKKKLKEAEKSCGIQDETDDDGEYEDEDFDETYIPSRSASYNQKRYTNNNSRIDNIEDTYKERPTLKQQYIDEKNKLDQRLRCTNNKLERQHIMEHYNNGYLYDDCKNKMKKKGNIQNMYAMKHSHLLPTLSSGYSSQNHSRSLSSGNEFPQIIIPPNPIEAYRDNLLRSIGSNNNVNLDSDYTQTNLKKMYHSHQQMPLRHMNNNYNSDNLTAEEYLESKRNEISYNDDRSSFDNILLIDTNSNNIQNSNQFTYDNNINSHINIFTSPITSDTIHKNNVGRHQLSFKSSSSSSSTSNSKTNSVVISEPQTPISNNNSMNKNLSSSNNKHALLGEQNKSNSINSMAHSKSSSEAETTDEIHLDKRCIPNYNNDIEMQNNHYIHVQTSHNTLVPKTIIVNDDEN</sequence>
<keyword evidence="1" id="KW-0175">Coiled coil</keyword>
<proteinExistence type="predicted"/>
<protein>
    <submittedName>
        <fullName evidence="4">Leucine-rich repeat-containing protein DDB_G0290503</fullName>
    </submittedName>
</protein>
<organism evidence="3 4">
    <name type="scientific">Parastrongyloides trichosuri</name>
    <name type="common">Possum-specific nematode worm</name>
    <dbReference type="NCBI Taxonomy" id="131310"/>
    <lineage>
        <taxon>Eukaryota</taxon>
        <taxon>Metazoa</taxon>
        <taxon>Ecdysozoa</taxon>
        <taxon>Nematoda</taxon>
        <taxon>Chromadorea</taxon>
        <taxon>Rhabditida</taxon>
        <taxon>Tylenchina</taxon>
        <taxon>Panagrolaimomorpha</taxon>
        <taxon>Strongyloidoidea</taxon>
        <taxon>Strongyloididae</taxon>
        <taxon>Parastrongyloides</taxon>
    </lineage>
</organism>
<feature type="region of interest" description="Disordered" evidence="2">
    <location>
        <begin position="685"/>
        <end position="705"/>
    </location>
</feature>